<dbReference type="Proteomes" id="UP000326678">
    <property type="component" value="Chromosome Gxm2"/>
</dbReference>
<dbReference type="InterPro" id="IPR008593">
    <property type="entry name" value="Dam_MeTrfase"/>
</dbReference>
<name>A0A5P8WFM5_9NOSO</name>
<reference evidence="1 2" key="1">
    <citation type="submission" date="2019-10" db="EMBL/GenBank/DDBJ databases">
        <title>Genomic and transcriptomic insights into the perfect genentic adaptation of a filamentous nitrogen-fixing cyanobacterium to rice fields.</title>
        <authorList>
            <person name="Chen Z."/>
        </authorList>
    </citation>
    <scope>NUCLEOTIDE SEQUENCE [LARGE SCALE GENOMIC DNA]</scope>
    <source>
        <strain evidence="1">CCNUC1</strain>
    </source>
</reference>
<dbReference type="EMBL" id="CP045227">
    <property type="protein sequence ID" value="QFS50629.1"/>
    <property type="molecule type" value="Genomic_DNA"/>
</dbReference>
<keyword evidence="1" id="KW-0489">Methyltransferase</keyword>
<dbReference type="KEGG" id="nsh:GXM_08123"/>
<dbReference type="GO" id="GO:0009007">
    <property type="term" value="F:site-specific DNA-methyltransferase (adenine-specific) activity"/>
    <property type="evidence" value="ECO:0007669"/>
    <property type="project" value="InterPro"/>
</dbReference>
<keyword evidence="1" id="KW-0808">Transferase</keyword>
<sequence>MNPPYSCPGLWIAKLQEEFNCGRVEEAIALVPAATDTKWFHPLIASNLICFWKGRIKFLDTNYQPKMAARQSHCLIYWGKNKSRFRQIFSPYGNFNFFSQGETLEAIEERIFKIGDRF</sequence>
<dbReference type="GO" id="GO:0009307">
    <property type="term" value="P:DNA restriction-modification system"/>
    <property type="evidence" value="ECO:0007669"/>
    <property type="project" value="InterPro"/>
</dbReference>
<accession>A0A5P8WFM5</accession>
<evidence type="ECO:0000313" key="2">
    <source>
        <dbReference type="Proteomes" id="UP000326678"/>
    </source>
</evidence>
<proteinExistence type="predicted"/>
<dbReference type="Pfam" id="PF05869">
    <property type="entry name" value="Dam"/>
    <property type="match status" value="1"/>
</dbReference>
<keyword evidence="2" id="KW-1185">Reference proteome</keyword>
<dbReference type="GO" id="GO:0003677">
    <property type="term" value="F:DNA binding"/>
    <property type="evidence" value="ECO:0007669"/>
    <property type="project" value="InterPro"/>
</dbReference>
<gene>
    <name evidence="1" type="ORF">GXM_08123</name>
</gene>
<evidence type="ECO:0000313" key="1">
    <source>
        <dbReference type="EMBL" id="QFS50629.1"/>
    </source>
</evidence>
<dbReference type="GO" id="GO:0032259">
    <property type="term" value="P:methylation"/>
    <property type="evidence" value="ECO:0007669"/>
    <property type="project" value="UniProtKB-KW"/>
</dbReference>
<dbReference type="AlphaFoldDB" id="A0A5P8WFM5"/>
<organism evidence="1 2">
    <name type="scientific">Nostoc sphaeroides CCNUC1</name>
    <dbReference type="NCBI Taxonomy" id="2653204"/>
    <lineage>
        <taxon>Bacteria</taxon>
        <taxon>Bacillati</taxon>
        <taxon>Cyanobacteriota</taxon>
        <taxon>Cyanophyceae</taxon>
        <taxon>Nostocales</taxon>
        <taxon>Nostocaceae</taxon>
        <taxon>Nostoc</taxon>
    </lineage>
</organism>
<protein>
    <submittedName>
        <fullName evidence="1">C-5 cytosine-specific DNA methylase</fullName>
    </submittedName>
</protein>